<sequence>MKIEWQLESNKAKMEYKHDLMSDTDIFVPDNIEYIFNITMRSGNETVAIKPKLFLGDVEIKLVPNKLSSGVTVFTSKINHSFFDNAHFFNYFGESELLLMTYQNEELVEYTKIINVTLRNEKAKIAYDMLNYLSDNLEDISQVCFSKTRSGFKPKSDGHNNMVKIENLNKTINFLESYVDKFSRNKKCQLQKNMIIRSDQFPVYDYDTTNWLTSNFDKLRPARKQDYTIAINKNYYHVDLPINNYSSNTNQKENRAIHWFILSGIEYCSYMVEVFKLQENSHMSSYENSEYIRFDQVIKNSINPILRSKLNKIIDTKNRLIQLKRIYDNVIPVKNLKATLPIQTSFTLKNKHYSAAFNLIKIFYESNHVDRSEDINILLGMRNLSQIYEFFCLYKIINGIKKCCSSDGSLSTTRFISHNQSWEGVQTMSVNVLANQFVFNLDTNRTITLYYEKPYYPVSSNNIPNDTIVRISKSTKPYIPDYTLRLDNSITGEHHYIILDAKFKTQDNVRKDYKFMYSKYGQELKSVKDKIIDSTAIKYVGLLYGIYSNEKLIEDSFISEIHGPNGDLPITPYFSSFHLAIDTDFTITEILKKYLL</sequence>
<accession>A0A5Q4ZWC0</accession>
<reference evidence="1" key="1">
    <citation type="submission" date="2019-09" db="EMBL/GenBank/DDBJ databases">
        <authorList>
            <person name="Hjerde E."/>
        </authorList>
    </citation>
    <scope>NUCLEOTIDE SEQUENCE</scope>
    <source>
        <strain evidence="1">06/09/160</strain>
    </source>
</reference>
<protein>
    <recommendedName>
        <fullName evidence="2">DUF2357 domain-containing protein</fullName>
    </recommendedName>
</protein>
<dbReference type="EMBL" id="LR721751">
    <property type="protein sequence ID" value="VVV06697.1"/>
    <property type="molecule type" value="Genomic_DNA"/>
</dbReference>
<name>A0A5Q4ZWC0_9GAMM</name>
<gene>
    <name evidence="1" type="ORF">AW0309160_04191</name>
</gene>
<dbReference type="AlphaFoldDB" id="A0A5Q4ZWC0"/>
<evidence type="ECO:0000313" key="1">
    <source>
        <dbReference type="EMBL" id="VVV06697.1"/>
    </source>
</evidence>
<evidence type="ECO:0008006" key="2">
    <source>
        <dbReference type="Google" id="ProtNLM"/>
    </source>
</evidence>
<organism evidence="1">
    <name type="scientific">Aliivibrio wodanis</name>
    <dbReference type="NCBI Taxonomy" id="80852"/>
    <lineage>
        <taxon>Bacteria</taxon>
        <taxon>Pseudomonadati</taxon>
        <taxon>Pseudomonadota</taxon>
        <taxon>Gammaproteobacteria</taxon>
        <taxon>Vibrionales</taxon>
        <taxon>Vibrionaceae</taxon>
        <taxon>Aliivibrio</taxon>
    </lineage>
</organism>
<proteinExistence type="predicted"/>